<gene>
    <name evidence="2" type="ORF">A3D08_00955</name>
</gene>
<dbReference type="InterPro" id="IPR050256">
    <property type="entry name" value="Glycosyltransferase_2"/>
</dbReference>
<name>A0A1F7HDW8_9BACT</name>
<dbReference type="Gene3D" id="3.90.550.10">
    <property type="entry name" value="Spore Coat Polysaccharide Biosynthesis Protein SpsA, Chain A"/>
    <property type="match status" value="1"/>
</dbReference>
<dbReference type="SUPFAM" id="SSF53448">
    <property type="entry name" value="Nucleotide-diphospho-sugar transferases"/>
    <property type="match status" value="1"/>
</dbReference>
<evidence type="ECO:0000313" key="2">
    <source>
        <dbReference type="EMBL" id="OGK29500.1"/>
    </source>
</evidence>
<protein>
    <recommendedName>
        <fullName evidence="1">Glycosyltransferase 2-like domain-containing protein</fullName>
    </recommendedName>
</protein>
<evidence type="ECO:0000313" key="3">
    <source>
        <dbReference type="Proteomes" id="UP000178098"/>
    </source>
</evidence>
<dbReference type="AlphaFoldDB" id="A0A1F7HDW8"/>
<dbReference type="InterPro" id="IPR001173">
    <property type="entry name" value="Glyco_trans_2-like"/>
</dbReference>
<comment type="caution">
    <text evidence="2">The sequence shown here is derived from an EMBL/GenBank/DDBJ whole genome shotgun (WGS) entry which is preliminary data.</text>
</comment>
<dbReference type="EMBL" id="MFZT01000046">
    <property type="protein sequence ID" value="OGK29500.1"/>
    <property type="molecule type" value="Genomic_DNA"/>
</dbReference>
<proteinExistence type="predicted"/>
<dbReference type="PANTHER" id="PTHR48090">
    <property type="entry name" value="UNDECAPRENYL-PHOSPHATE 4-DEOXY-4-FORMAMIDO-L-ARABINOSE TRANSFERASE-RELATED"/>
    <property type="match status" value="1"/>
</dbReference>
<dbReference type="InterPro" id="IPR029044">
    <property type="entry name" value="Nucleotide-diphossugar_trans"/>
</dbReference>
<reference evidence="2 3" key="1">
    <citation type="journal article" date="2016" name="Nat. Commun.">
        <title>Thousands of microbial genomes shed light on interconnected biogeochemical processes in an aquifer system.</title>
        <authorList>
            <person name="Anantharaman K."/>
            <person name="Brown C.T."/>
            <person name="Hug L.A."/>
            <person name="Sharon I."/>
            <person name="Castelle C.J."/>
            <person name="Probst A.J."/>
            <person name="Thomas B.C."/>
            <person name="Singh A."/>
            <person name="Wilkins M.J."/>
            <person name="Karaoz U."/>
            <person name="Brodie E.L."/>
            <person name="Williams K.H."/>
            <person name="Hubbard S.S."/>
            <person name="Banfield J.F."/>
        </authorList>
    </citation>
    <scope>NUCLEOTIDE SEQUENCE [LARGE SCALE GENOMIC DNA]</scope>
</reference>
<evidence type="ECO:0000259" key="1">
    <source>
        <dbReference type="Pfam" id="PF00535"/>
    </source>
</evidence>
<sequence>MQSTHHFLSLIVPSYKKEETIVSNIRRLQEVLNTVRYDHEIIVVVDGMVDKTFQKLKKAKLDKTTILAYKRNQGKSYGLRIGMLHAKGDYVMFIDAGEEIDPNGISMLLEHMEWYEADIIVGSKRHPASIVHYSVARRILSLGYYILVKMLFGITIKDTQAGIKIFRKKVISKVLPRLVEKRFTGDLEILVVARRLGFKRMYEAPIKLNYHFAGLSSAATLSTIWGMFIDTMAIFYRDKLLDYYSYPTKRSRIGRTIKKIVPGPYMHVGQNTSQ</sequence>
<dbReference type="Proteomes" id="UP000178098">
    <property type="component" value="Unassembled WGS sequence"/>
</dbReference>
<dbReference type="Pfam" id="PF00535">
    <property type="entry name" value="Glycos_transf_2"/>
    <property type="match status" value="1"/>
</dbReference>
<accession>A0A1F7HDW8</accession>
<organism evidence="2 3">
    <name type="scientific">Candidatus Roizmanbacteria bacterium RIFCSPHIGHO2_02_FULL_43_11</name>
    <dbReference type="NCBI Taxonomy" id="1802043"/>
    <lineage>
        <taxon>Bacteria</taxon>
        <taxon>Candidatus Roizmaniibacteriota</taxon>
    </lineage>
</organism>
<feature type="domain" description="Glycosyltransferase 2-like" evidence="1">
    <location>
        <begin position="9"/>
        <end position="174"/>
    </location>
</feature>